<name>A0A939DY79_9CORY</name>
<feature type="domain" description="Polymerase nucleotidyl transferase" evidence="2">
    <location>
        <begin position="44"/>
        <end position="105"/>
    </location>
</feature>
<dbReference type="PANTHER" id="PTHR47320">
    <property type="entry name" value="BIFUNCTIONAL URIDYLYLTRANSFERASE/URIDYLYL-REMOVING ENZYME"/>
    <property type="match status" value="1"/>
</dbReference>
<dbReference type="Pfam" id="PF01909">
    <property type="entry name" value="NTP_transf_2"/>
    <property type="match status" value="1"/>
</dbReference>
<accession>A0A939DY79</accession>
<dbReference type="PANTHER" id="PTHR47320:SF1">
    <property type="entry name" value="BIFUNCTIONAL URIDYLYLTRANSFERASE_URIDYLYL-REMOVING ENZYME"/>
    <property type="match status" value="1"/>
</dbReference>
<dbReference type="InterPro" id="IPR043519">
    <property type="entry name" value="NT_sf"/>
</dbReference>
<evidence type="ECO:0000313" key="4">
    <source>
        <dbReference type="Proteomes" id="UP000664332"/>
    </source>
</evidence>
<evidence type="ECO:0000313" key="3">
    <source>
        <dbReference type="EMBL" id="MBN9643168.1"/>
    </source>
</evidence>
<evidence type="ECO:0000256" key="1">
    <source>
        <dbReference type="ARBA" id="ARBA00022801"/>
    </source>
</evidence>
<dbReference type="GO" id="GO:0008773">
    <property type="term" value="F:[protein-PII] uridylyltransferase activity"/>
    <property type="evidence" value="ECO:0007669"/>
    <property type="project" value="InterPro"/>
</dbReference>
<dbReference type="Proteomes" id="UP000664332">
    <property type="component" value="Unassembled WGS sequence"/>
</dbReference>
<dbReference type="RefSeq" id="WP_207117572.1">
    <property type="nucleotide sequence ID" value="NZ_JAFLEQ010000003.1"/>
</dbReference>
<evidence type="ECO:0000259" key="2">
    <source>
        <dbReference type="Pfam" id="PF01909"/>
    </source>
</evidence>
<proteinExistence type="predicted"/>
<protein>
    <submittedName>
        <fullName evidence="3">Nucleotidyltransferase domain-containing protein</fullName>
    </submittedName>
</protein>
<keyword evidence="4" id="KW-1185">Reference proteome</keyword>
<feature type="non-terminal residue" evidence="3">
    <location>
        <position position="321"/>
    </location>
</feature>
<reference evidence="3" key="1">
    <citation type="submission" date="2021-03" db="EMBL/GenBank/DDBJ databases">
        <authorList>
            <person name="Sun Q."/>
        </authorList>
    </citation>
    <scope>NUCLEOTIDE SEQUENCE</scope>
    <source>
        <strain evidence="3">CCM 8862</strain>
    </source>
</reference>
<gene>
    <name evidence="3" type="ORF">JZY06_00760</name>
</gene>
<dbReference type="InterPro" id="IPR002934">
    <property type="entry name" value="Polymerase_NTP_transf_dom"/>
</dbReference>
<organism evidence="3 4">
    <name type="scientific">Corynebacterium mendelii</name>
    <dbReference type="NCBI Taxonomy" id="2765362"/>
    <lineage>
        <taxon>Bacteria</taxon>
        <taxon>Bacillati</taxon>
        <taxon>Actinomycetota</taxon>
        <taxon>Actinomycetes</taxon>
        <taxon>Mycobacteriales</taxon>
        <taxon>Corynebacteriaceae</taxon>
        <taxon>Corynebacterium</taxon>
    </lineage>
</organism>
<keyword evidence="1" id="KW-0378">Hydrolase</keyword>
<dbReference type="SUPFAM" id="SSF81593">
    <property type="entry name" value="Nucleotidyltransferase substrate binding subunit/domain"/>
    <property type="match status" value="1"/>
</dbReference>
<comment type="caution">
    <text evidence="3">The sequence shown here is derived from an EMBL/GenBank/DDBJ whole genome shotgun (WGS) entry which is preliminary data.</text>
</comment>
<dbReference type="SUPFAM" id="SSF81301">
    <property type="entry name" value="Nucleotidyltransferase"/>
    <property type="match status" value="1"/>
</dbReference>
<sequence>MDPISGTQPVGDTAAPAPADIRRHTVAAAMDFVRAVTVPPGCALAATGSLARAEMTPYSDIDVMLIRPENFPRSASGDQQLAAVGYALWDGPWRVDHSVRTPAEAVAVTIEDATAGFALLDLVHISGDKALTAATRTAVLAAWRRHCAKHFQQVTDTAIARWARSGSLVTMTRPDIKHGRGGLRDHEFLRALSLANLCDTPDLSGQRRLLLDVRTLLHVATRRSREILDPEFAVDIARQLGYADRYELAAAIAQAGRDIDKAVAQGLLTARSLLPRGSVFSGKRRQRLDVGVVDAGGYVTITDKIPAEAKNSRARDVDPDI</sequence>
<dbReference type="EMBL" id="JAFLEQ010000003">
    <property type="protein sequence ID" value="MBN9643168.1"/>
    <property type="molecule type" value="Genomic_DNA"/>
</dbReference>
<dbReference type="AlphaFoldDB" id="A0A939DY79"/>
<dbReference type="InterPro" id="IPR010043">
    <property type="entry name" value="UTase/UR"/>
</dbReference>
<dbReference type="GO" id="GO:0016787">
    <property type="term" value="F:hydrolase activity"/>
    <property type="evidence" value="ECO:0007669"/>
    <property type="project" value="UniProtKB-KW"/>
</dbReference>